<evidence type="ECO:0000313" key="1">
    <source>
        <dbReference type="EMBL" id="GGG14765.1"/>
    </source>
</evidence>
<protein>
    <submittedName>
        <fullName evidence="1">Uncharacterized protein</fullName>
    </submittedName>
</protein>
<gene>
    <name evidence="1" type="ORF">GCM10010912_68990</name>
</gene>
<accession>A0A917FZ10</accession>
<keyword evidence="2" id="KW-1185">Reference proteome</keyword>
<dbReference type="EMBL" id="BMKR01000076">
    <property type="protein sequence ID" value="GGG14765.1"/>
    <property type="molecule type" value="Genomic_DNA"/>
</dbReference>
<dbReference type="RefSeq" id="WP_268240842.1">
    <property type="nucleotide sequence ID" value="NZ_BMKR01000076.1"/>
</dbReference>
<evidence type="ECO:0000313" key="2">
    <source>
        <dbReference type="Proteomes" id="UP000637643"/>
    </source>
</evidence>
<sequence>MTQKIDAVTRYQNGKESVLEIAKGLGATALQASIEALDVR</sequence>
<name>A0A917FZ10_9BACL</name>
<comment type="caution">
    <text evidence="1">The sequence shown here is derived from an EMBL/GenBank/DDBJ whole genome shotgun (WGS) entry which is preliminary data.</text>
</comment>
<reference evidence="1" key="1">
    <citation type="journal article" date="2014" name="Int. J. Syst. Evol. Microbiol.">
        <title>Complete genome sequence of Corynebacterium casei LMG S-19264T (=DSM 44701T), isolated from a smear-ripened cheese.</title>
        <authorList>
            <consortium name="US DOE Joint Genome Institute (JGI-PGF)"/>
            <person name="Walter F."/>
            <person name="Albersmeier A."/>
            <person name="Kalinowski J."/>
            <person name="Ruckert C."/>
        </authorList>
    </citation>
    <scope>NUCLEOTIDE SEQUENCE</scope>
    <source>
        <strain evidence="1">CGMCC 1.16134</strain>
    </source>
</reference>
<dbReference type="AlphaFoldDB" id="A0A917FZ10"/>
<organism evidence="1 2">
    <name type="scientific">Paenibacillus albidus</name>
    <dbReference type="NCBI Taxonomy" id="2041023"/>
    <lineage>
        <taxon>Bacteria</taxon>
        <taxon>Bacillati</taxon>
        <taxon>Bacillota</taxon>
        <taxon>Bacilli</taxon>
        <taxon>Bacillales</taxon>
        <taxon>Paenibacillaceae</taxon>
        <taxon>Paenibacillus</taxon>
    </lineage>
</organism>
<reference evidence="1" key="2">
    <citation type="submission" date="2020-09" db="EMBL/GenBank/DDBJ databases">
        <authorList>
            <person name="Sun Q."/>
            <person name="Zhou Y."/>
        </authorList>
    </citation>
    <scope>NUCLEOTIDE SEQUENCE</scope>
    <source>
        <strain evidence="1">CGMCC 1.16134</strain>
    </source>
</reference>
<proteinExistence type="predicted"/>
<dbReference type="Proteomes" id="UP000637643">
    <property type="component" value="Unassembled WGS sequence"/>
</dbReference>